<evidence type="ECO:0000256" key="1">
    <source>
        <dbReference type="ARBA" id="ARBA00001966"/>
    </source>
</evidence>
<evidence type="ECO:0000256" key="7">
    <source>
        <dbReference type="ARBA" id="ARBA00023004"/>
    </source>
</evidence>
<proteinExistence type="inferred from homology"/>
<keyword evidence="5" id="KW-0479">Metal-binding</keyword>
<dbReference type="GO" id="GO:0030313">
    <property type="term" value="C:cell envelope"/>
    <property type="evidence" value="ECO:0007669"/>
    <property type="project" value="UniProtKB-SubCell"/>
</dbReference>
<evidence type="ECO:0000256" key="8">
    <source>
        <dbReference type="ARBA" id="ARBA00023014"/>
    </source>
</evidence>
<evidence type="ECO:0000259" key="10">
    <source>
        <dbReference type="PROSITE" id="PS51669"/>
    </source>
</evidence>
<dbReference type="PANTHER" id="PTHR43598:SF1">
    <property type="entry name" value="FORMATE DEHYDROGENASE-O MAJOR SUBUNIT"/>
    <property type="match status" value="1"/>
</dbReference>
<dbReference type="InterPro" id="IPR006963">
    <property type="entry name" value="Mopterin_OxRdtase_4Fe-4S_dom"/>
</dbReference>
<dbReference type="Pfam" id="PF04879">
    <property type="entry name" value="Molybdop_Fe4S4"/>
    <property type="match status" value="1"/>
</dbReference>
<keyword evidence="12" id="KW-1185">Reference proteome</keyword>
<dbReference type="STRING" id="1121429.SAMN02745133_02274"/>
<evidence type="ECO:0000256" key="2">
    <source>
        <dbReference type="ARBA" id="ARBA00004196"/>
    </source>
</evidence>
<dbReference type="GO" id="GO:0030151">
    <property type="term" value="F:molybdenum ion binding"/>
    <property type="evidence" value="ECO:0007669"/>
    <property type="project" value="TreeGrafter"/>
</dbReference>
<dbReference type="SUPFAM" id="SSF53706">
    <property type="entry name" value="Formate dehydrogenase/DMSO reductase, domains 1-3"/>
    <property type="match status" value="1"/>
</dbReference>
<evidence type="ECO:0000256" key="6">
    <source>
        <dbReference type="ARBA" id="ARBA00023002"/>
    </source>
</evidence>
<evidence type="ECO:0000313" key="12">
    <source>
        <dbReference type="Proteomes" id="UP000184148"/>
    </source>
</evidence>
<organism evidence="11 12">
    <name type="scientific">Desulforamulus putei DSM 12395</name>
    <dbReference type="NCBI Taxonomy" id="1121429"/>
    <lineage>
        <taxon>Bacteria</taxon>
        <taxon>Bacillati</taxon>
        <taxon>Bacillota</taxon>
        <taxon>Clostridia</taxon>
        <taxon>Eubacteriales</taxon>
        <taxon>Peptococcaceae</taxon>
        <taxon>Desulforamulus</taxon>
    </lineage>
</organism>
<evidence type="ECO:0000313" key="11">
    <source>
        <dbReference type="EMBL" id="SHF29236.1"/>
    </source>
</evidence>
<accession>A0A1M5AGI4</accession>
<keyword evidence="9" id="KW-0732">Signal</keyword>
<keyword evidence="4" id="KW-0004">4Fe-4S</keyword>
<dbReference type="EMBL" id="FQUY01000017">
    <property type="protein sequence ID" value="SHF29236.1"/>
    <property type="molecule type" value="Genomic_DNA"/>
</dbReference>
<sequence>MRKISRRDFLKNLGLGTAGLTLVASPALASESHSKITGEKLPAKIRKVKETYTVCAFCGCGCGIILYTNNDNKIVFCEGDPDHPINEGSVCSKGNAIIDTYNTIEKKGNRVINKLRVTKPLYRAPGSTKWEEKSWEWALSEIAKRIKSTRDATFEEKDDKGVTVNRTTAIATFGSASLDNEENYLLHKMFRSWGLLNIEHHARL</sequence>
<evidence type="ECO:0000256" key="3">
    <source>
        <dbReference type="ARBA" id="ARBA00010312"/>
    </source>
</evidence>
<evidence type="ECO:0000256" key="9">
    <source>
        <dbReference type="SAM" id="SignalP"/>
    </source>
</evidence>
<dbReference type="Proteomes" id="UP000184148">
    <property type="component" value="Unassembled WGS sequence"/>
</dbReference>
<dbReference type="GO" id="GO:0009055">
    <property type="term" value="F:electron transfer activity"/>
    <property type="evidence" value="ECO:0007669"/>
    <property type="project" value="TreeGrafter"/>
</dbReference>
<protein>
    <submittedName>
        <fullName evidence="11">Formate dehydrogenase major subunit</fullName>
    </submittedName>
</protein>
<comment type="subcellular location">
    <subcellularLocation>
        <location evidence="2">Cell envelope</location>
    </subcellularLocation>
</comment>
<dbReference type="InterPro" id="IPR006311">
    <property type="entry name" value="TAT_signal"/>
</dbReference>
<dbReference type="PROSITE" id="PS51318">
    <property type="entry name" value="TAT"/>
    <property type="match status" value="1"/>
</dbReference>
<evidence type="ECO:0000256" key="5">
    <source>
        <dbReference type="ARBA" id="ARBA00022723"/>
    </source>
</evidence>
<comment type="similarity">
    <text evidence="3">Belongs to the prokaryotic molybdopterin-containing oxidoreductase family.</text>
</comment>
<dbReference type="GO" id="GO:0016491">
    <property type="term" value="F:oxidoreductase activity"/>
    <property type="evidence" value="ECO:0007669"/>
    <property type="project" value="UniProtKB-KW"/>
</dbReference>
<dbReference type="GO" id="GO:0009061">
    <property type="term" value="P:anaerobic respiration"/>
    <property type="evidence" value="ECO:0007669"/>
    <property type="project" value="TreeGrafter"/>
</dbReference>
<gene>
    <name evidence="11" type="ORF">SAMN02745133_02274</name>
</gene>
<dbReference type="Gene3D" id="3.40.50.740">
    <property type="match status" value="1"/>
</dbReference>
<reference evidence="12" key="1">
    <citation type="submission" date="2016-11" db="EMBL/GenBank/DDBJ databases">
        <authorList>
            <person name="Varghese N."/>
            <person name="Submissions S."/>
        </authorList>
    </citation>
    <scope>NUCLEOTIDE SEQUENCE [LARGE SCALE GENOMIC DNA]</scope>
    <source>
        <strain evidence="12">DSM 12395</strain>
    </source>
</reference>
<dbReference type="SMART" id="SM00926">
    <property type="entry name" value="Molybdop_Fe4S4"/>
    <property type="match status" value="1"/>
</dbReference>
<dbReference type="GO" id="GO:0051539">
    <property type="term" value="F:4 iron, 4 sulfur cluster binding"/>
    <property type="evidence" value="ECO:0007669"/>
    <property type="project" value="UniProtKB-KW"/>
</dbReference>
<keyword evidence="6" id="KW-0560">Oxidoreductase</keyword>
<dbReference type="Gene3D" id="2.20.25.90">
    <property type="entry name" value="ADC-like domains"/>
    <property type="match status" value="1"/>
</dbReference>
<feature type="domain" description="4Fe-4S Mo/W bis-MGD-type" evidence="10">
    <location>
        <begin position="48"/>
        <end position="105"/>
    </location>
</feature>
<dbReference type="AlphaFoldDB" id="A0A1M5AGI4"/>
<dbReference type="PROSITE" id="PS51669">
    <property type="entry name" value="4FE4S_MOW_BIS_MGD"/>
    <property type="match status" value="1"/>
</dbReference>
<feature type="signal peptide" evidence="9">
    <location>
        <begin position="1"/>
        <end position="29"/>
    </location>
</feature>
<dbReference type="PANTHER" id="PTHR43598">
    <property type="entry name" value="TUNGSTEN-CONTAINING FORMYLMETHANOFURAN DEHYDROGENASE 2 SUBUNIT B"/>
    <property type="match status" value="1"/>
</dbReference>
<evidence type="ECO:0000256" key="4">
    <source>
        <dbReference type="ARBA" id="ARBA00022485"/>
    </source>
</evidence>
<dbReference type="NCBIfam" id="TIGR01409">
    <property type="entry name" value="TAT_signal_seq"/>
    <property type="match status" value="1"/>
</dbReference>
<feature type="chain" id="PRO_5012657514" evidence="9">
    <location>
        <begin position="30"/>
        <end position="204"/>
    </location>
</feature>
<name>A0A1M5AGI4_9FIRM</name>
<keyword evidence="8" id="KW-0411">Iron-sulfur</keyword>
<keyword evidence="7" id="KW-0408">Iron</keyword>
<dbReference type="InterPro" id="IPR019546">
    <property type="entry name" value="TAT_signal_bac_arc"/>
</dbReference>
<comment type="cofactor">
    <cofactor evidence="1">
        <name>[4Fe-4S] cluster</name>
        <dbReference type="ChEBI" id="CHEBI:49883"/>
    </cofactor>
</comment>